<feature type="transmembrane region" description="Helical" evidence="1">
    <location>
        <begin position="149"/>
        <end position="167"/>
    </location>
</feature>
<keyword evidence="1" id="KW-1133">Transmembrane helix</keyword>
<keyword evidence="1" id="KW-0812">Transmembrane</keyword>
<protein>
    <recommendedName>
        <fullName evidence="4">Membrane transporter</fullName>
    </recommendedName>
</protein>
<dbReference type="PANTHER" id="PTHR45757">
    <property type="entry name" value="PROTEIN CBG23364-RELATED"/>
    <property type="match status" value="1"/>
</dbReference>
<dbReference type="InterPro" id="IPR036259">
    <property type="entry name" value="MFS_trans_sf"/>
</dbReference>
<organism evidence="2 3">
    <name type="scientific">Pristionchus entomophagus</name>
    <dbReference type="NCBI Taxonomy" id="358040"/>
    <lineage>
        <taxon>Eukaryota</taxon>
        <taxon>Metazoa</taxon>
        <taxon>Ecdysozoa</taxon>
        <taxon>Nematoda</taxon>
        <taxon>Chromadorea</taxon>
        <taxon>Rhabditida</taxon>
        <taxon>Rhabditina</taxon>
        <taxon>Diplogasteromorpha</taxon>
        <taxon>Diplogasteroidea</taxon>
        <taxon>Neodiplogasteridae</taxon>
        <taxon>Pristionchus</taxon>
    </lineage>
</organism>
<feature type="transmembrane region" description="Helical" evidence="1">
    <location>
        <begin position="107"/>
        <end position="129"/>
    </location>
</feature>
<sequence length="279" mass="30110">APVFPCIGTIIEEWGAMEEKGLFVSILTAHMEIAPLFALQVGQLACRILHSRPDLRTIYTCVVADLQNDPAAHPMIAAEEVERIKLGKSHGITIGASPPYRAIFTSLSVWGIFAGAIGMIFVGQFMGIFSPQYFTAVLGYSPSLTGSLTIIPIVLSLPLKALTGVASDKITRVSEVCKLRLFNSLACFLGAAFFLLVILIPPSVNVVAATALIMIPFVLLAFTTGGFNKAAVLISRQHSSFIFSIIHVLAMLGLITGTFIIPLLTPDNTFDQWKIVFIM</sequence>
<keyword evidence="3" id="KW-1185">Reference proteome</keyword>
<dbReference type="SUPFAM" id="SSF103473">
    <property type="entry name" value="MFS general substrate transporter"/>
    <property type="match status" value="1"/>
</dbReference>
<evidence type="ECO:0000313" key="2">
    <source>
        <dbReference type="EMBL" id="GMS87833.1"/>
    </source>
</evidence>
<feature type="transmembrane region" description="Helical" evidence="1">
    <location>
        <begin position="206"/>
        <end position="228"/>
    </location>
</feature>
<dbReference type="EMBL" id="BTSX01000003">
    <property type="protein sequence ID" value="GMS87833.1"/>
    <property type="molecule type" value="Genomic_DNA"/>
</dbReference>
<name>A0AAV5T0S8_9BILA</name>
<feature type="non-terminal residue" evidence="2">
    <location>
        <position position="1"/>
    </location>
</feature>
<evidence type="ECO:0000256" key="1">
    <source>
        <dbReference type="SAM" id="Phobius"/>
    </source>
</evidence>
<dbReference type="GO" id="GO:0016020">
    <property type="term" value="C:membrane"/>
    <property type="evidence" value="ECO:0007669"/>
    <property type="project" value="TreeGrafter"/>
</dbReference>
<accession>A0AAV5T0S8</accession>
<feature type="transmembrane region" description="Helical" evidence="1">
    <location>
        <begin position="179"/>
        <end position="200"/>
    </location>
</feature>
<dbReference type="PANTHER" id="PTHR45757:SF18">
    <property type="entry name" value="MAJOR FACILITATOR SUPERFAMILY (MFS) PROFILE DOMAIN-CONTAINING PROTEIN"/>
    <property type="match status" value="1"/>
</dbReference>
<reference evidence="2" key="1">
    <citation type="submission" date="2023-10" db="EMBL/GenBank/DDBJ databases">
        <title>Genome assembly of Pristionchus species.</title>
        <authorList>
            <person name="Yoshida K."/>
            <person name="Sommer R.J."/>
        </authorList>
    </citation>
    <scope>NUCLEOTIDE SEQUENCE</scope>
    <source>
        <strain evidence="2">RS0144</strain>
    </source>
</reference>
<evidence type="ECO:0000313" key="3">
    <source>
        <dbReference type="Proteomes" id="UP001432027"/>
    </source>
</evidence>
<gene>
    <name evidence="2" type="ORF">PENTCL1PPCAC_10008</name>
</gene>
<proteinExistence type="predicted"/>
<dbReference type="Proteomes" id="UP001432027">
    <property type="component" value="Unassembled WGS sequence"/>
</dbReference>
<dbReference type="AlphaFoldDB" id="A0AAV5T0S8"/>
<comment type="caution">
    <text evidence="2">The sequence shown here is derived from an EMBL/GenBank/DDBJ whole genome shotgun (WGS) entry which is preliminary data.</text>
</comment>
<dbReference type="Gene3D" id="1.20.1250.20">
    <property type="entry name" value="MFS general substrate transporter like domains"/>
    <property type="match status" value="1"/>
</dbReference>
<keyword evidence="1" id="KW-0472">Membrane</keyword>
<evidence type="ECO:0008006" key="4">
    <source>
        <dbReference type="Google" id="ProtNLM"/>
    </source>
</evidence>
<feature type="transmembrane region" description="Helical" evidence="1">
    <location>
        <begin position="240"/>
        <end position="264"/>
    </location>
</feature>